<keyword evidence="2" id="KW-1185">Reference proteome</keyword>
<dbReference type="Pfam" id="PF06748">
    <property type="entry name" value="DUF1217"/>
    <property type="match status" value="1"/>
</dbReference>
<dbReference type="InterPro" id="IPR023157">
    <property type="entry name" value="AGR-C-984p-like_sf"/>
</dbReference>
<reference evidence="2" key="1">
    <citation type="journal article" date="2019" name="Int. J. Syst. Evol. Microbiol.">
        <title>The Global Catalogue of Microorganisms (GCM) 10K type strain sequencing project: providing services to taxonomists for standard genome sequencing and annotation.</title>
        <authorList>
            <consortium name="The Broad Institute Genomics Platform"/>
            <consortium name="The Broad Institute Genome Sequencing Center for Infectious Disease"/>
            <person name="Wu L."/>
            <person name="Ma J."/>
        </authorList>
    </citation>
    <scope>NUCLEOTIDE SEQUENCE [LARGE SCALE GENOMIC DNA]</scope>
    <source>
        <strain evidence="2">CGMCC 1.12922</strain>
    </source>
</reference>
<evidence type="ECO:0000313" key="1">
    <source>
        <dbReference type="EMBL" id="GGD22922.1"/>
    </source>
</evidence>
<dbReference type="InterPro" id="IPR010626">
    <property type="entry name" value="DUF1217"/>
</dbReference>
<sequence length="263" mass="28805">MGFQPIVPFSGLAGWAFLQRTQNAQQKAFESGAEIQRDTAYFAENIGKISTAGELVEDYRLLKVALGAFGLENDLPNKAFVLKVLEGGTLDPESFANRMVDKRYFALADAFGFDLGTPRTKLSDIASGLLENYRTRQFEVAVGETDNNMRLALSLDRELTAIVSRDNSADGRWFSVMGNEPLRKVFETALGLPASVGALDIDRQLTVFRDRASAVLGNGEVDQFSNPDARERLNQLFLMRAQIAEGGLGISSGSIALRLLQES</sequence>
<evidence type="ECO:0000313" key="2">
    <source>
        <dbReference type="Proteomes" id="UP000617355"/>
    </source>
</evidence>
<protein>
    <submittedName>
        <fullName evidence="1">Flagellar basal body rod protein FlgF</fullName>
    </submittedName>
</protein>
<organism evidence="1 2">
    <name type="scientific">Sinisalibacter lacisalsi</name>
    <dbReference type="NCBI Taxonomy" id="1526570"/>
    <lineage>
        <taxon>Bacteria</taxon>
        <taxon>Pseudomonadati</taxon>
        <taxon>Pseudomonadota</taxon>
        <taxon>Alphaproteobacteria</taxon>
        <taxon>Rhodobacterales</taxon>
        <taxon>Roseobacteraceae</taxon>
        <taxon>Sinisalibacter</taxon>
    </lineage>
</organism>
<dbReference type="Proteomes" id="UP000617355">
    <property type="component" value="Unassembled WGS sequence"/>
</dbReference>
<keyword evidence="1" id="KW-0282">Flagellum</keyword>
<dbReference type="EMBL" id="BMGI01000001">
    <property type="protein sequence ID" value="GGD22922.1"/>
    <property type="molecule type" value="Genomic_DNA"/>
</dbReference>
<dbReference type="Gene3D" id="1.10.3700.10">
    <property type="entry name" value="AGR C 984p-like"/>
    <property type="match status" value="1"/>
</dbReference>
<gene>
    <name evidence="1" type="primary">flgF</name>
    <name evidence="1" type="ORF">GCM10011358_04330</name>
</gene>
<name>A0ABQ1QDP4_9RHOB</name>
<keyword evidence="1" id="KW-0966">Cell projection</keyword>
<dbReference type="RefSeq" id="WP_188525963.1">
    <property type="nucleotide sequence ID" value="NZ_BMGI01000001.1"/>
</dbReference>
<keyword evidence="1" id="KW-0969">Cilium</keyword>
<comment type="caution">
    <text evidence="1">The sequence shown here is derived from an EMBL/GenBank/DDBJ whole genome shotgun (WGS) entry which is preliminary data.</text>
</comment>
<dbReference type="SUPFAM" id="SSF158837">
    <property type="entry name" value="AGR C 984p-like"/>
    <property type="match status" value="1"/>
</dbReference>
<proteinExistence type="predicted"/>
<accession>A0ABQ1QDP4</accession>